<keyword evidence="2" id="KW-1185">Reference proteome</keyword>
<accession>A0ABQ0I1Y0</accession>
<name>A0ABQ0I1Y0_9ALTE</name>
<dbReference type="Proteomes" id="UP000008372">
    <property type="component" value="Unassembled WGS sequence"/>
</dbReference>
<evidence type="ECO:0000313" key="2">
    <source>
        <dbReference type="Proteomes" id="UP000008372"/>
    </source>
</evidence>
<dbReference type="EMBL" id="BAEK01000007">
    <property type="protein sequence ID" value="GAC03321.1"/>
    <property type="molecule type" value="Genomic_DNA"/>
</dbReference>
<dbReference type="RefSeq" id="WP_008302150.1">
    <property type="nucleotide sequence ID" value="NZ_BAEK01000007.1"/>
</dbReference>
<protein>
    <submittedName>
        <fullName evidence="1">Uncharacterized protein</fullName>
    </submittedName>
</protein>
<sequence length="84" mass="9671">MLEAMHYLTCLSYRPSQNLMLCIDQFGNEIVLAKEGEPAFAEWNAYHYTQRNKPELSTPLNIAWEIAELPLSYTGELTVGQSRY</sequence>
<organism evidence="1 2">
    <name type="scientific">Paraglaciecola agarilytica NO2</name>
    <dbReference type="NCBI Taxonomy" id="1125747"/>
    <lineage>
        <taxon>Bacteria</taxon>
        <taxon>Pseudomonadati</taxon>
        <taxon>Pseudomonadota</taxon>
        <taxon>Gammaproteobacteria</taxon>
        <taxon>Alteromonadales</taxon>
        <taxon>Alteromonadaceae</taxon>
        <taxon>Paraglaciecola</taxon>
    </lineage>
</organism>
<gene>
    <name evidence="1" type="ORF">GAGA_0456</name>
</gene>
<evidence type="ECO:0000313" key="1">
    <source>
        <dbReference type="EMBL" id="GAC03321.1"/>
    </source>
</evidence>
<reference evidence="1 2" key="1">
    <citation type="journal article" date="2014" name="Environ. Microbiol.">
        <title>Comparative genomics of the marine bacterial genus Glaciecola reveals the high degree of genomic diversity and genomic characteristic for cold adaptation.</title>
        <authorList>
            <person name="Qin Q.L."/>
            <person name="Xie B.B."/>
            <person name="Yu Y."/>
            <person name="Shu Y.L."/>
            <person name="Rong J.C."/>
            <person name="Zhang Y.J."/>
            <person name="Zhao D.L."/>
            <person name="Chen X.L."/>
            <person name="Zhang X.Y."/>
            <person name="Chen B."/>
            <person name="Zhou B.C."/>
            <person name="Zhang Y.Z."/>
        </authorList>
    </citation>
    <scope>NUCLEOTIDE SEQUENCE [LARGE SCALE GENOMIC DNA]</scope>
    <source>
        <strain evidence="1 2">NO2</strain>
    </source>
</reference>
<proteinExistence type="predicted"/>
<comment type="caution">
    <text evidence="1">The sequence shown here is derived from an EMBL/GenBank/DDBJ whole genome shotgun (WGS) entry which is preliminary data.</text>
</comment>